<organism evidence="12 13">
    <name type="scientific">Rhynocoris fuscipes</name>
    <dbReference type="NCBI Taxonomy" id="488301"/>
    <lineage>
        <taxon>Eukaryota</taxon>
        <taxon>Metazoa</taxon>
        <taxon>Ecdysozoa</taxon>
        <taxon>Arthropoda</taxon>
        <taxon>Hexapoda</taxon>
        <taxon>Insecta</taxon>
        <taxon>Pterygota</taxon>
        <taxon>Neoptera</taxon>
        <taxon>Paraneoptera</taxon>
        <taxon>Hemiptera</taxon>
        <taxon>Heteroptera</taxon>
        <taxon>Panheteroptera</taxon>
        <taxon>Cimicomorpha</taxon>
        <taxon>Reduviidae</taxon>
        <taxon>Harpactorinae</taxon>
        <taxon>Harpactorini</taxon>
        <taxon>Rhynocoris</taxon>
    </lineage>
</organism>
<keyword evidence="13" id="KW-1185">Reference proteome</keyword>
<dbReference type="Gene3D" id="1.10.1280.10">
    <property type="entry name" value="Di-copper center containing domain from catechol oxidase"/>
    <property type="match status" value="1"/>
</dbReference>
<evidence type="ECO:0000313" key="12">
    <source>
        <dbReference type="EMBL" id="KAK9503579.1"/>
    </source>
</evidence>
<dbReference type="Gene3D" id="1.20.1370.10">
    <property type="entry name" value="Hemocyanin, N-terminal domain"/>
    <property type="match status" value="1"/>
</dbReference>
<comment type="subcellular location">
    <subcellularLocation>
        <location evidence="2">Secreted</location>
    </subcellularLocation>
</comment>
<comment type="caution">
    <text evidence="12">The sequence shown here is derived from an EMBL/GenBank/DDBJ whole genome shotgun (WGS) entry which is preliminary data.</text>
</comment>
<dbReference type="PROSITE" id="PS00209">
    <property type="entry name" value="HEMOCYANIN_1"/>
    <property type="match status" value="1"/>
</dbReference>
<comment type="similarity">
    <text evidence="3">Belongs to the tyrosinase family.</text>
</comment>
<evidence type="ECO:0000256" key="8">
    <source>
        <dbReference type="ARBA" id="ARBA00023033"/>
    </source>
</evidence>
<reference evidence="12 13" key="1">
    <citation type="submission" date="2022-12" db="EMBL/GenBank/DDBJ databases">
        <title>Chromosome-level genome assembly of true bugs.</title>
        <authorList>
            <person name="Ma L."/>
            <person name="Li H."/>
        </authorList>
    </citation>
    <scope>NUCLEOTIDE SEQUENCE [LARGE SCALE GENOMIC DNA]</scope>
    <source>
        <strain evidence="12">Lab_2022b</strain>
    </source>
</reference>
<dbReference type="InterPro" id="IPR005204">
    <property type="entry name" value="Hemocyanin_N"/>
</dbReference>
<dbReference type="GO" id="GO:0004503">
    <property type="term" value="F:tyrosinase activity"/>
    <property type="evidence" value="ECO:0007669"/>
    <property type="project" value="UniProtKB-ARBA"/>
</dbReference>
<dbReference type="EMBL" id="JAPXFL010000007">
    <property type="protein sequence ID" value="KAK9503579.1"/>
    <property type="molecule type" value="Genomic_DNA"/>
</dbReference>
<dbReference type="InterPro" id="IPR013788">
    <property type="entry name" value="Hemocyanin/hexamerin"/>
</dbReference>
<keyword evidence="5" id="KW-0479">Metal-binding</keyword>
<evidence type="ECO:0000256" key="5">
    <source>
        <dbReference type="ARBA" id="ARBA00022723"/>
    </source>
</evidence>
<keyword evidence="4" id="KW-0964">Secreted</keyword>
<dbReference type="Pfam" id="PF03723">
    <property type="entry name" value="Hemocyanin_C"/>
    <property type="match status" value="1"/>
</dbReference>
<keyword evidence="7" id="KW-0186">Copper</keyword>
<dbReference type="PRINTS" id="PR00187">
    <property type="entry name" value="HAEMOCYANIN"/>
</dbReference>
<dbReference type="GO" id="GO:0005576">
    <property type="term" value="C:extracellular region"/>
    <property type="evidence" value="ECO:0007669"/>
    <property type="project" value="UniProtKB-SubCell"/>
</dbReference>
<dbReference type="PROSITE" id="PS00210">
    <property type="entry name" value="HEMOCYANIN_2"/>
    <property type="match status" value="1"/>
</dbReference>
<dbReference type="PANTHER" id="PTHR11511:SF4">
    <property type="entry name" value="PHENOLOXIDASE 2-RELATED"/>
    <property type="match status" value="1"/>
</dbReference>
<feature type="region of interest" description="Disordered" evidence="10">
    <location>
        <begin position="681"/>
        <end position="700"/>
    </location>
</feature>
<proteinExistence type="inferred from homology"/>
<evidence type="ECO:0000256" key="4">
    <source>
        <dbReference type="ARBA" id="ARBA00022525"/>
    </source>
</evidence>
<evidence type="ECO:0000256" key="7">
    <source>
        <dbReference type="ARBA" id="ARBA00023008"/>
    </source>
</evidence>
<evidence type="ECO:0000256" key="9">
    <source>
        <dbReference type="ARBA" id="ARBA00023157"/>
    </source>
</evidence>
<name>A0AAW1D0W5_9HEMI</name>
<dbReference type="Pfam" id="PF00372">
    <property type="entry name" value="Hemocyanin_M"/>
    <property type="match status" value="1"/>
</dbReference>
<protein>
    <recommendedName>
        <fullName evidence="11">Tyrosinase copper-binding domain-containing protein</fullName>
    </recommendedName>
</protein>
<dbReference type="InterPro" id="IPR000896">
    <property type="entry name" value="Hemocyanin/hexamerin_mid_dom"/>
</dbReference>
<evidence type="ECO:0000256" key="2">
    <source>
        <dbReference type="ARBA" id="ARBA00004613"/>
    </source>
</evidence>
<dbReference type="Proteomes" id="UP001461498">
    <property type="component" value="Unassembled WGS sequence"/>
</dbReference>
<dbReference type="FunFam" id="2.60.40.1520:FF:000001">
    <property type="entry name" value="Hemocyanin subunit 2"/>
    <property type="match status" value="1"/>
</dbReference>
<dbReference type="InterPro" id="IPR036697">
    <property type="entry name" value="Hemocyanin_N_sf"/>
</dbReference>
<evidence type="ECO:0000256" key="10">
    <source>
        <dbReference type="SAM" id="MobiDB-lite"/>
    </source>
</evidence>
<dbReference type="InterPro" id="IPR002227">
    <property type="entry name" value="Tyrosinase_Cu-bd"/>
</dbReference>
<evidence type="ECO:0000256" key="1">
    <source>
        <dbReference type="ARBA" id="ARBA00001973"/>
    </source>
</evidence>
<dbReference type="Gene3D" id="2.60.40.1520">
    <property type="entry name" value="Hemocyanin, C-terminal domain"/>
    <property type="match status" value="1"/>
</dbReference>
<dbReference type="InterPro" id="IPR005203">
    <property type="entry name" value="Hemocyanin_C"/>
</dbReference>
<keyword evidence="8" id="KW-0503">Monooxygenase</keyword>
<dbReference type="InterPro" id="IPR008922">
    <property type="entry name" value="Di-copper_centre_dom_sf"/>
</dbReference>
<gene>
    <name evidence="12" type="ORF">O3M35_010108</name>
</gene>
<evidence type="ECO:0000256" key="3">
    <source>
        <dbReference type="ARBA" id="ARBA00009928"/>
    </source>
</evidence>
<dbReference type="SUPFAM" id="SSF48050">
    <property type="entry name" value="Hemocyanin, N-terminal domain"/>
    <property type="match status" value="1"/>
</dbReference>
<evidence type="ECO:0000256" key="6">
    <source>
        <dbReference type="ARBA" id="ARBA00023002"/>
    </source>
</evidence>
<keyword evidence="9" id="KW-1015">Disulfide bond</keyword>
<dbReference type="SUPFAM" id="SSF81296">
    <property type="entry name" value="E set domains"/>
    <property type="match status" value="1"/>
</dbReference>
<dbReference type="InterPro" id="IPR037020">
    <property type="entry name" value="Hemocyanin_C_sf"/>
</dbReference>
<dbReference type="AlphaFoldDB" id="A0AAW1D0W5"/>
<feature type="compositionally biased region" description="Gly residues" evidence="10">
    <location>
        <begin position="691"/>
        <end position="700"/>
    </location>
</feature>
<dbReference type="PANTHER" id="PTHR11511">
    <property type="entry name" value="LARVAL STORAGE PROTEIN/PHENOLOXIDASE"/>
    <property type="match status" value="1"/>
</dbReference>
<dbReference type="InterPro" id="IPR014756">
    <property type="entry name" value="Ig_E-set"/>
</dbReference>
<dbReference type="PROSITE" id="PS00498">
    <property type="entry name" value="TYROSINASE_2"/>
    <property type="match status" value="1"/>
</dbReference>
<keyword evidence="6" id="KW-0560">Oxidoreductase</keyword>
<dbReference type="FunFam" id="1.10.1280.10:FF:000004">
    <property type="entry name" value="Hemocyanin subunit 2"/>
    <property type="match status" value="1"/>
</dbReference>
<sequence>MSSSKSKAESILHLFDRPTEPVFMPKGSNDAVFDVPEEYVVEKYRKFGKNDLFNRLGGSGERIPVKKINNLPDLTIPMRVNRRAPFTLFLPLHRQCAAKLIEIFMGVRSLDDFLATTVYCRDRLNPHLYIYALSVAILHREDTKQLPIPTLCEVFPDKFMDSATFSRAREQANILSADKRQPIEIPRDYTASDLDPEHKVAYFREDMGINLHHWHWHLVFPFDGPLEIVRKDRRGEINFYMHQQIMGRYNFERLCNGLPRVKRLINWREPIEEGYFPKLDSLVSSRVWPPRFANTKLSDINREMDQIRVDIQDMERWRDRIFAAIHSGSIVDNQGRTVLLTETEGIDVLGNVIEASILSPNRNLYGDLHNLGHFMIGLCHDPDGRNLENFSVMGDPTTTMRDPVFYRWHAFLDDVCQEHKATLPRYTTQQLDFPGVSVTSIEVNTPNQPKNVLTTFWQKSDVDFSRGLDFAPRGPVFARFTHLQHGPFKYKIQVSNSGNNKTGTVRIFLGPKVDERGVPWLFRDQRNLFIELDKFIVNLSKGNNTIERSSDLSAVAVPFERTFRSLEDRPPEGSPELQEYNYCGCGWPDHMLIPKGTADGFQCVLFVMITNFADDKVTQSGAISTACADAVSYCGLKGSKYPDKKPMGFPFDRPARSGVDTIQQFLTPNMRIQDVSIVHSNRTTIRPPSNRGGGTSRPRN</sequence>
<evidence type="ECO:0000259" key="11">
    <source>
        <dbReference type="PROSITE" id="PS00498"/>
    </source>
</evidence>
<accession>A0AAW1D0W5</accession>
<dbReference type="GO" id="GO:0006582">
    <property type="term" value="P:melanin metabolic process"/>
    <property type="evidence" value="ECO:0007669"/>
    <property type="project" value="UniProtKB-ARBA"/>
</dbReference>
<dbReference type="SUPFAM" id="SSF48056">
    <property type="entry name" value="Di-copper centre-containing domain"/>
    <property type="match status" value="1"/>
</dbReference>
<dbReference type="Pfam" id="PF03722">
    <property type="entry name" value="Hemocyanin_N"/>
    <property type="match status" value="1"/>
</dbReference>
<feature type="domain" description="Tyrosinase copper-binding" evidence="11">
    <location>
        <begin position="402"/>
        <end position="413"/>
    </location>
</feature>
<evidence type="ECO:0000313" key="13">
    <source>
        <dbReference type="Proteomes" id="UP001461498"/>
    </source>
</evidence>
<comment type="cofactor">
    <cofactor evidence="1">
        <name>Cu(2+)</name>
        <dbReference type="ChEBI" id="CHEBI:29036"/>
    </cofactor>
</comment>
<dbReference type="GO" id="GO:0046872">
    <property type="term" value="F:metal ion binding"/>
    <property type="evidence" value="ECO:0007669"/>
    <property type="project" value="UniProtKB-KW"/>
</dbReference>